<reference evidence="1 2" key="1">
    <citation type="journal article" date="2022" name="bioRxiv">
        <title>An ancient truncated duplication of the anti-Mullerian hormone receptor type 2 gene is a potential conserved master sex determinant in the Pangasiidae catfish family.</title>
        <authorList>
            <person name="Wen M."/>
            <person name="Pan Q."/>
            <person name="Jouanno E."/>
            <person name="Montfort J."/>
            <person name="Zahm M."/>
            <person name="Cabau C."/>
            <person name="Klopp C."/>
            <person name="Iampietro C."/>
            <person name="Roques C."/>
            <person name="Bouchez O."/>
            <person name="Castinel A."/>
            <person name="Donnadieu C."/>
            <person name="Parrinello H."/>
            <person name="Poncet C."/>
            <person name="Belmonte E."/>
            <person name="Gautier V."/>
            <person name="Avarre J.-C."/>
            <person name="Dugue R."/>
            <person name="Gustiano R."/>
            <person name="Ha T.T.T."/>
            <person name="Campet M."/>
            <person name="Sriphairoj K."/>
            <person name="Ribolli J."/>
            <person name="de Almeida F.L."/>
            <person name="Desvignes T."/>
            <person name="Postlethwait J.H."/>
            <person name="Bucao C.F."/>
            <person name="Robinson-Rechavi M."/>
            <person name="Bobe J."/>
            <person name="Herpin A."/>
            <person name="Guiguen Y."/>
        </authorList>
    </citation>
    <scope>NUCLEOTIDE SEQUENCE [LARGE SCALE GENOMIC DNA]</scope>
    <source>
        <strain evidence="1">YG-Dec2019</strain>
    </source>
</reference>
<evidence type="ECO:0000313" key="1">
    <source>
        <dbReference type="EMBL" id="MCI4382473.1"/>
    </source>
</evidence>
<name>A0ACC5WUV5_PANGG</name>
<proteinExistence type="predicted"/>
<comment type="caution">
    <text evidence="1">The sequence shown here is derived from an EMBL/GenBank/DDBJ whole genome shotgun (WGS) entry which is preliminary data.</text>
</comment>
<protein>
    <submittedName>
        <fullName evidence="1">Uncharacterized protein</fullName>
    </submittedName>
</protein>
<gene>
    <name evidence="1" type="ORF">PGIGA_G00015440</name>
</gene>
<dbReference type="Proteomes" id="UP000829447">
    <property type="component" value="Linkage Group LG10"/>
</dbReference>
<dbReference type="EMBL" id="CM040463">
    <property type="protein sequence ID" value="MCI4382473.1"/>
    <property type="molecule type" value="Genomic_DNA"/>
</dbReference>
<sequence length="610" mass="72384">MKGVVLEKLPPVRREGFSHNSPLPFRLQEDKERKGAAMTDCQQDIFPYNNWTDPVQRRHNSATARRKVYSEEKQNISLARSEMDTIFPLKPGCHRIAFNRSNCQADSDYFIQKDEKSIDCRKEHWENGKQTSNRRQEKHDKSKLEHFDADSNDLSRERGEANSKSLNEYQILHKGQRRLYENEIRLTKEIHKKEILLQEKLLKAVERLRKVQLRTASEDKVKSEEQRNTGKAENRLNYTEKGNWDWESARDRALGGRRHEGQQEGFNNWVRAKDVIERQVNHVKETNAGQKEKKREEIKWESRGRNTQRTTKTVEKEWDHFEEMTRHTWERTRTEKDKTRRERAMERQGREMREWDQRDWQEKEIVRVNDREKRRRERAKLKKDMEIDDEDQQWDLMDKFASNSHIKGKAVSKHDKMNVLIEDHLATQERVHQYSNRAAGEPLKKPLPEADPSSHNSKRLQQVQLSPESSPDTDFQLVPCKVCNRHFTEDRLEKHISICQKTQKPKRQVFDSSQYRAKGTELEEFMKTNGRSKAPEPKKSNWRQKHEAFVRNIRQARAPAPGGFQPSADLNSDYVTCPHCSRRFAPGPAERHIPKCQHIKSRPPPPRQRH</sequence>
<accession>A0ACC5WUV5</accession>
<evidence type="ECO:0000313" key="2">
    <source>
        <dbReference type="Proteomes" id="UP000829447"/>
    </source>
</evidence>
<organism evidence="1 2">
    <name type="scientific">Pangasianodon gigas</name>
    <name type="common">Mekong giant catfish</name>
    <name type="synonym">Pangasius gigas</name>
    <dbReference type="NCBI Taxonomy" id="30993"/>
    <lineage>
        <taxon>Eukaryota</taxon>
        <taxon>Metazoa</taxon>
        <taxon>Chordata</taxon>
        <taxon>Craniata</taxon>
        <taxon>Vertebrata</taxon>
        <taxon>Euteleostomi</taxon>
        <taxon>Actinopterygii</taxon>
        <taxon>Neopterygii</taxon>
        <taxon>Teleostei</taxon>
        <taxon>Ostariophysi</taxon>
        <taxon>Siluriformes</taxon>
        <taxon>Pangasiidae</taxon>
        <taxon>Pangasianodon</taxon>
    </lineage>
</organism>
<keyword evidence="2" id="KW-1185">Reference proteome</keyword>